<evidence type="ECO:0000256" key="1">
    <source>
        <dbReference type="SAM" id="MobiDB-lite"/>
    </source>
</evidence>
<dbReference type="Proteomes" id="UP000733379">
    <property type="component" value="Unassembled WGS sequence"/>
</dbReference>
<dbReference type="EMBL" id="JAHKNI010000028">
    <property type="protein sequence ID" value="MBU3068017.1"/>
    <property type="molecule type" value="Genomic_DNA"/>
</dbReference>
<dbReference type="RefSeq" id="WP_215924103.1">
    <property type="nucleotide sequence ID" value="NZ_JAHKNI010000028.1"/>
</dbReference>
<name>A0ABS6BCJ9_9NOCA</name>
<protein>
    <submittedName>
        <fullName evidence="2">Uncharacterized protein</fullName>
    </submittedName>
</protein>
<proteinExistence type="predicted"/>
<organism evidence="2 3">
    <name type="scientific">Nocardia albiluteola</name>
    <dbReference type="NCBI Taxonomy" id="2842303"/>
    <lineage>
        <taxon>Bacteria</taxon>
        <taxon>Bacillati</taxon>
        <taxon>Actinomycetota</taxon>
        <taxon>Actinomycetes</taxon>
        <taxon>Mycobacteriales</taxon>
        <taxon>Nocardiaceae</taxon>
        <taxon>Nocardia</taxon>
    </lineage>
</organism>
<sequence length="113" mass="12341">HRSTGMKSMESRMRGNSHVRFGGRPQETESRQLDHRACGRPNHPPADAVDPVAYALVLAATLGADAIVVYDLGHVNNQPALVCDEGFDLETVCPQWTWLRCGSTNAGRWRGAA</sequence>
<comment type="caution">
    <text evidence="2">The sequence shown here is derived from an EMBL/GenBank/DDBJ whole genome shotgun (WGS) entry which is preliminary data.</text>
</comment>
<evidence type="ECO:0000313" key="2">
    <source>
        <dbReference type="EMBL" id="MBU3068017.1"/>
    </source>
</evidence>
<evidence type="ECO:0000313" key="3">
    <source>
        <dbReference type="Proteomes" id="UP000733379"/>
    </source>
</evidence>
<keyword evidence="3" id="KW-1185">Reference proteome</keyword>
<reference evidence="2 3" key="1">
    <citation type="submission" date="2021-06" db="EMBL/GenBank/DDBJ databases">
        <title>Actinomycetes sequencing.</title>
        <authorList>
            <person name="Shan Q."/>
        </authorList>
    </citation>
    <scope>NUCLEOTIDE SEQUENCE [LARGE SCALE GENOMIC DNA]</scope>
    <source>
        <strain evidence="2 3">NEAU-G5</strain>
    </source>
</reference>
<feature type="compositionally biased region" description="Basic and acidic residues" evidence="1">
    <location>
        <begin position="26"/>
        <end position="37"/>
    </location>
</feature>
<feature type="region of interest" description="Disordered" evidence="1">
    <location>
        <begin position="1"/>
        <end position="44"/>
    </location>
</feature>
<feature type="non-terminal residue" evidence="2">
    <location>
        <position position="1"/>
    </location>
</feature>
<accession>A0ABS6BCJ9</accession>
<gene>
    <name evidence="2" type="ORF">KO481_41700</name>
</gene>